<dbReference type="EMBL" id="JAADJF010000059">
    <property type="protein sequence ID" value="KAF4441327.1"/>
    <property type="molecule type" value="Genomic_DNA"/>
</dbReference>
<organism evidence="1 2">
    <name type="scientific">Fusarium acutatum</name>
    <dbReference type="NCBI Taxonomy" id="78861"/>
    <lineage>
        <taxon>Eukaryota</taxon>
        <taxon>Fungi</taxon>
        <taxon>Dikarya</taxon>
        <taxon>Ascomycota</taxon>
        <taxon>Pezizomycotina</taxon>
        <taxon>Sordariomycetes</taxon>
        <taxon>Hypocreomycetidae</taxon>
        <taxon>Hypocreales</taxon>
        <taxon>Nectriaceae</taxon>
        <taxon>Fusarium</taxon>
        <taxon>Fusarium fujikuroi species complex</taxon>
    </lineage>
</organism>
<protein>
    <submittedName>
        <fullName evidence="1">Uncharacterized protein</fullName>
    </submittedName>
</protein>
<reference evidence="1 2" key="1">
    <citation type="submission" date="2020-01" db="EMBL/GenBank/DDBJ databases">
        <title>Identification and distribution of gene clusters putatively required for synthesis of sphingolipid metabolism inhibitors in phylogenetically diverse species of the filamentous fungus Fusarium.</title>
        <authorList>
            <person name="Kim H.-S."/>
            <person name="Busman M."/>
            <person name="Brown D.W."/>
            <person name="Divon H."/>
            <person name="Uhlig S."/>
            <person name="Proctor R.H."/>
        </authorList>
    </citation>
    <scope>NUCLEOTIDE SEQUENCE [LARGE SCALE GENOMIC DNA]</scope>
    <source>
        <strain evidence="1 2">NRRL 13308</strain>
    </source>
</reference>
<proteinExistence type="predicted"/>
<sequence length="172" mass="19579">MDARTLRTKTTVGNDESEIETIRVNTFWSFLQYAHTNNRIVNLPPPANRHVENQLASGEEWGNTLPDASFIISTVQNPLAFPILKHLGKLKHPMPKFTANKLIQSLTLETWVDHSTKPTYPVNIDLMRPQWATDEQHSSSLPFSPPNMTDEDIEAKWDGAVYQDQINVDVDK</sequence>
<evidence type="ECO:0000313" key="1">
    <source>
        <dbReference type="EMBL" id="KAF4441327.1"/>
    </source>
</evidence>
<dbReference type="OrthoDB" id="10575826at2759"/>
<name>A0A8H4K0M3_9HYPO</name>
<comment type="caution">
    <text evidence="1">The sequence shown here is derived from an EMBL/GenBank/DDBJ whole genome shotgun (WGS) entry which is preliminary data.</text>
</comment>
<dbReference type="AlphaFoldDB" id="A0A8H4K0M3"/>
<accession>A0A8H4K0M3</accession>
<keyword evidence="2" id="KW-1185">Reference proteome</keyword>
<dbReference type="Proteomes" id="UP000536711">
    <property type="component" value="Unassembled WGS sequence"/>
</dbReference>
<gene>
    <name evidence="1" type="ORF">FACUT_2829</name>
</gene>
<evidence type="ECO:0000313" key="2">
    <source>
        <dbReference type="Proteomes" id="UP000536711"/>
    </source>
</evidence>